<proteinExistence type="predicted"/>
<dbReference type="InParanoid" id="W7XG00"/>
<accession>W7XG00</accession>
<sequence>MSYIQMSDLNIPFKIAQNLFIYISQESSQIINKRYQLFIHKSFKFYPKQVAICSKAMACYLFIFKYYKVISVIKPAWAETLAMKPSTKNIKFESNRLEIHLLLNINQSAVLGQQQINKQTNKRYILNSKKIIRSFTNIYKQINNQIYTNK</sequence>
<protein>
    <submittedName>
        <fullName evidence="1">Uncharacterized protein</fullName>
    </submittedName>
</protein>
<dbReference type="AlphaFoldDB" id="W7XG00"/>
<dbReference type="RefSeq" id="XP_012651725.1">
    <property type="nucleotide sequence ID" value="XM_012796271.1"/>
</dbReference>
<keyword evidence="2" id="KW-1185">Reference proteome</keyword>
<organism evidence="1 2">
    <name type="scientific">Tetrahymena thermophila (strain SB210)</name>
    <dbReference type="NCBI Taxonomy" id="312017"/>
    <lineage>
        <taxon>Eukaryota</taxon>
        <taxon>Sar</taxon>
        <taxon>Alveolata</taxon>
        <taxon>Ciliophora</taxon>
        <taxon>Intramacronucleata</taxon>
        <taxon>Oligohymenophorea</taxon>
        <taxon>Hymenostomatida</taxon>
        <taxon>Tetrahymenina</taxon>
        <taxon>Tetrahymenidae</taxon>
        <taxon>Tetrahymena</taxon>
    </lineage>
</organism>
<dbReference type="Proteomes" id="UP000009168">
    <property type="component" value="Unassembled WGS sequence"/>
</dbReference>
<evidence type="ECO:0000313" key="1">
    <source>
        <dbReference type="EMBL" id="EWS75803.1"/>
    </source>
</evidence>
<dbReference type="KEGG" id="tet:TTHERM_000122519"/>
<evidence type="ECO:0000313" key="2">
    <source>
        <dbReference type="Proteomes" id="UP000009168"/>
    </source>
</evidence>
<dbReference type="EMBL" id="GG662798">
    <property type="protein sequence ID" value="EWS75803.1"/>
    <property type="molecule type" value="Genomic_DNA"/>
</dbReference>
<reference evidence="2" key="1">
    <citation type="journal article" date="2006" name="PLoS Biol.">
        <title>Macronuclear genome sequence of the ciliate Tetrahymena thermophila, a model eukaryote.</title>
        <authorList>
            <person name="Eisen J.A."/>
            <person name="Coyne R.S."/>
            <person name="Wu M."/>
            <person name="Wu D."/>
            <person name="Thiagarajan M."/>
            <person name="Wortman J.R."/>
            <person name="Badger J.H."/>
            <person name="Ren Q."/>
            <person name="Amedeo P."/>
            <person name="Jones K.M."/>
            <person name="Tallon L.J."/>
            <person name="Delcher A.L."/>
            <person name="Salzberg S.L."/>
            <person name="Silva J.C."/>
            <person name="Haas B.J."/>
            <person name="Majoros W.H."/>
            <person name="Farzad M."/>
            <person name="Carlton J.M."/>
            <person name="Smith R.K. Jr."/>
            <person name="Garg J."/>
            <person name="Pearlman R.E."/>
            <person name="Karrer K.M."/>
            <person name="Sun L."/>
            <person name="Manning G."/>
            <person name="Elde N.C."/>
            <person name="Turkewitz A.P."/>
            <person name="Asai D.J."/>
            <person name="Wilkes D.E."/>
            <person name="Wang Y."/>
            <person name="Cai H."/>
            <person name="Collins K."/>
            <person name="Stewart B.A."/>
            <person name="Lee S.R."/>
            <person name="Wilamowska K."/>
            <person name="Weinberg Z."/>
            <person name="Ruzzo W.L."/>
            <person name="Wloga D."/>
            <person name="Gaertig J."/>
            <person name="Frankel J."/>
            <person name="Tsao C.-C."/>
            <person name="Gorovsky M.A."/>
            <person name="Keeling P.J."/>
            <person name="Waller R.F."/>
            <person name="Patron N.J."/>
            <person name="Cherry J.M."/>
            <person name="Stover N.A."/>
            <person name="Krieger C.J."/>
            <person name="del Toro C."/>
            <person name="Ryder H.F."/>
            <person name="Williamson S.C."/>
            <person name="Barbeau R.A."/>
            <person name="Hamilton E.P."/>
            <person name="Orias E."/>
        </authorList>
    </citation>
    <scope>NUCLEOTIDE SEQUENCE [LARGE SCALE GENOMIC DNA]</scope>
    <source>
        <strain evidence="2">SB210</strain>
    </source>
</reference>
<name>W7XG00_TETTS</name>
<dbReference type="GeneID" id="24437369"/>
<gene>
    <name evidence="1" type="ORF">TTHERM_000122519</name>
</gene>